<dbReference type="Pfam" id="PF01979">
    <property type="entry name" value="Amidohydro_1"/>
    <property type="match status" value="1"/>
</dbReference>
<comment type="cofactor">
    <cofactor evidence="8">
        <name>a divalent metal cation</name>
        <dbReference type="ChEBI" id="CHEBI:60240"/>
    </cofactor>
    <text evidence="8">Binds 1 divalent metal cation per subunit.</text>
</comment>
<proteinExistence type="inferred from homology"/>
<dbReference type="InterPro" id="IPR003764">
    <property type="entry name" value="GlcNAc_6-P_deAcase"/>
</dbReference>
<dbReference type="Proteomes" id="UP000266305">
    <property type="component" value="Unassembled WGS sequence"/>
</dbReference>
<dbReference type="GO" id="GO:0046872">
    <property type="term" value="F:metal ion binding"/>
    <property type="evidence" value="ECO:0007669"/>
    <property type="project" value="UniProtKB-KW"/>
</dbReference>
<gene>
    <name evidence="10" type="primary">nagA</name>
    <name evidence="10" type="ORF">D1114_05710</name>
</gene>
<dbReference type="PIRSF" id="PIRSF038994">
    <property type="entry name" value="NagA"/>
    <property type="match status" value="1"/>
</dbReference>
<feature type="binding site" evidence="8">
    <location>
        <position position="124"/>
    </location>
    <ligand>
        <name>Zn(2+)</name>
        <dbReference type="ChEBI" id="CHEBI:29105"/>
    </ligand>
</feature>
<evidence type="ECO:0000256" key="1">
    <source>
        <dbReference type="ARBA" id="ARBA00010716"/>
    </source>
</evidence>
<keyword evidence="4 5" id="KW-0119">Carbohydrate metabolism</keyword>
<dbReference type="Gene3D" id="3.20.20.140">
    <property type="entry name" value="Metal-dependent hydrolases"/>
    <property type="match status" value="1"/>
</dbReference>
<feature type="binding site" evidence="8">
    <location>
        <position position="211"/>
    </location>
    <ligand>
        <name>Zn(2+)</name>
        <dbReference type="ChEBI" id="CHEBI:29105"/>
    </ligand>
</feature>
<dbReference type="Gene3D" id="2.30.40.10">
    <property type="entry name" value="Urease, subunit C, domain 1"/>
    <property type="match status" value="1"/>
</dbReference>
<keyword evidence="2 8" id="KW-0479">Metal-binding</keyword>
<dbReference type="GO" id="GO:0006046">
    <property type="term" value="P:N-acetylglucosamine catabolic process"/>
    <property type="evidence" value="ECO:0007669"/>
    <property type="project" value="TreeGrafter"/>
</dbReference>
<evidence type="ECO:0000256" key="2">
    <source>
        <dbReference type="ARBA" id="ARBA00022723"/>
    </source>
</evidence>
<feature type="binding site" evidence="8">
    <location>
        <position position="190"/>
    </location>
    <ligand>
        <name>Zn(2+)</name>
        <dbReference type="ChEBI" id="CHEBI:29105"/>
    </ligand>
</feature>
<comment type="similarity">
    <text evidence="1 5">Belongs to the metallo-dependent hydrolases superfamily. NagA family.</text>
</comment>
<protein>
    <submittedName>
        <fullName evidence="10">N-acetylglucosamine-6-phosphate deacetylase</fullName>
        <ecNumber evidence="10">3.5.1.25</ecNumber>
    </submittedName>
</protein>
<dbReference type="SUPFAM" id="SSF51338">
    <property type="entry name" value="Composite domain of metallo-dependent hydrolases"/>
    <property type="match status" value="1"/>
</dbReference>
<evidence type="ECO:0000256" key="3">
    <source>
        <dbReference type="ARBA" id="ARBA00022801"/>
    </source>
</evidence>
<accession>A0AAX1UPP4</accession>
<comment type="caution">
    <text evidence="10">The sequence shown here is derived from an EMBL/GenBank/DDBJ whole genome shotgun (WGS) entry which is preliminary data.</text>
</comment>
<dbReference type="NCBIfam" id="TIGR00221">
    <property type="entry name" value="nagA"/>
    <property type="match status" value="1"/>
</dbReference>
<dbReference type="InterPro" id="IPR032466">
    <property type="entry name" value="Metal_Hydrolase"/>
</dbReference>
<evidence type="ECO:0000256" key="6">
    <source>
        <dbReference type="PIRSR" id="PIRSR038994-1"/>
    </source>
</evidence>
<feature type="binding site" evidence="7">
    <location>
        <begin position="214"/>
        <end position="215"/>
    </location>
    <ligand>
        <name>substrate</name>
    </ligand>
</feature>
<evidence type="ECO:0000256" key="5">
    <source>
        <dbReference type="PIRNR" id="PIRNR038994"/>
    </source>
</evidence>
<evidence type="ECO:0000259" key="9">
    <source>
        <dbReference type="Pfam" id="PF01979"/>
    </source>
</evidence>
<evidence type="ECO:0000256" key="7">
    <source>
        <dbReference type="PIRSR" id="PIRSR038994-2"/>
    </source>
</evidence>
<evidence type="ECO:0000256" key="4">
    <source>
        <dbReference type="ARBA" id="ARBA00023277"/>
    </source>
</evidence>
<feature type="binding site" evidence="7">
    <location>
        <position position="245"/>
    </location>
    <ligand>
        <name>substrate</name>
    </ligand>
</feature>
<sequence>MSLVLRGATLFDGADFREGDLILCDGRVAAILPPGEAPGQRVEQVEGILAPGLIDLQVNGSGGVMLDGTATAATFARICASQEGLGVLHVLPTLVTDRPAAVASVIAAAQEAAGTPGLLGLHLEGPHIDPAKKGAHDGNLVRPLEQADLALYLEAARSLPRLMLTLSPAAARPEQIAALAAAGIVVSLGHTDCTMDEARRAFAAGAACVTHLFNAMSPLGHREPGLPGAALTSAVPTGLIADGHHVAPELIRIALAAKPEGLFLVSDCMAVAGTDLDGFELNGRRILRRGGRLTLASGTLAGADLTLPQAIRNLVRFGAPPERALAMATSAPARAIGRPDLGRLAPGVPADLVLLTPDLHPAALWRAGVRQDLPSRP</sequence>
<dbReference type="PANTHER" id="PTHR11113">
    <property type="entry name" value="N-ACETYLGLUCOSAMINE-6-PHOSPHATE DEACETYLASE"/>
    <property type="match status" value="1"/>
</dbReference>
<evidence type="ECO:0000313" key="10">
    <source>
        <dbReference type="EMBL" id="RHZ96956.1"/>
    </source>
</evidence>
<dbReference type="PANTHER" id="PTHR11113:SF14">
    <property type="entry name" value="N-ACETYLGLUCOSAMINE-6-PHOSPHATE DEACETYLASE"/>
    <property type="match status" value="1"/>
</dbReference>
<feature type="active site" description="Proton donor/acceptor" evidence="6">
    <location>
        <position position="267"/>
    </location>
</feature>
<dbReference type="InterPro" id="IPR011059">
    <property type="entry name" value="Metal-dep_hydrolase_composite"/>
</dbReference>
<name>A0AAX1UPP4_CERSP</name>
<dbReference type="EC" id="3.5.1.25" evidence="10"/>
<evidence type="ECO:0000256" key="8">
    <source>
        <dbReference type="PIRSR" id="PIRSR038994-3"/>
    </source>
</evidence>
<reference evidence="10 11" key="1">
    <citation type="submission" date="2018-08" db="EMBL/GenBank/DDBJ databases">
        <title>Draft genome sequence of Rhodobacter sphaeroides FY.</title>
        <authorList>
            <person name="Rayyan A."/>
            <person name="Meyer T.E."/>
            <person name="Kyndt J.A."/>
        </authorList>
    </citation>
    <scope>NUCLEOTIDE SEQUENCE [LARGE SCALE GENOMIC DNA]</scope>
    <source>
        <strain evidence="10 11">FY</strain>
    </source>
</reference>
<feature type="binding site" evidence="7">
    <location>
        <begin position="300"/>
        <end position="302"/>
    </location>
    <ligand>
        <name>substrate</name>
    </ligand>
</feature>
<evidence type="ECO:0000313" key="11">
    <source>
        <dbReference type="Proteomes" id="UP000266305"/>
    </source>
</evidence>
<dbReference type="GO" id="GO:0008448">
    <property type="term" value="F:N-acetylglucosamine-6-phosphate deacetylase activity"/>
    <property type="evidence" value="ECO:0007669"/>
    <property type="project" value="UniProtKB-EC"/>
</dbReference>
<dbReference type="RefSeq" id="WP_118999529.1">
    <property type="nucleotide sequence ID" value="NZ_QWGP01000004.1"/>
</dbReference>
<dbReference type="SUPFAM" id="SSF51556">
    <property type="entry name" value="Metallo-dependent hydrolases"/>
    <property type="match status" value="1"/>
</dbReference>
<dbReference type="AlphaFoldDB" id="A0AAX1UPP4"/>
<organism evidence="10 11">
    <name type="scientific">Cereibacter sphaeroides</name>
    <name type="common">Rhodobacter sphaeroides</name>
    <dbReference type="NCBI Taxonomy" id="1063"/>
    <lineage>
        <taxon>Bacteria</taxon>
        <taxon>Pseudomonadati</taxon>
        <taxon>Pseudomonadota</taxon>
        <taxon>Alphaproteobacteria</taxon>
        <taxon>Rhodobacterales</taxon>
        <taxon>Paracoccaceae</taxon>
        <taxon>Cereibacter</taxon>
    </lineage>
</organism>
<feature type="binding site" evidence="7">
    <location>
        <position position="135"/>
    </location>
    <ligand>
        <name>substrate</name>
    </ligand>
</feature>
<keyword evidence="3 5" id="KW-0378">Hydrolase</keyword>
<dbReference type="EMBL" id="QWGP01000004">
    <property type="protein sequence ID" value="RHZ96956.1"/>
    <property type="molecule type" value="Genomic_DNA"/>
</dbReference>
<dbReference type="InterPro" id="IPR006680">
    <property type="entry name" value="Amidohydro-rel"/>
</dbReference>
<feature type="domain" description="Amidohydrolase-related" evidence="9">
    <location>
        <begin position="48"/>
        <end position="359"/>
    </location>
</feature>
<feature type="binding site" evidence="7">
    <location>
        <position position="222"/>
    </location>
    <ligand>
        <name>substrate</name>
    </ligand>
</feature>